<dbReference type="PANTHER" id="PTHR14146:SF0">
    <property type="entry name" value="EXOCYST COMPLEX COMPONENT 4"/>
    <property type="match status" value="1"/>
</dbReference>
<dbReference type="EMBL" id="JAYWIO010000001">
    <property type="protein sequence ID" value="KAK7292469.1"/>
    <property type="molecule type" value="Genomic_DNA"/>
</dbReference>
<dbReference type="AlphaFoldDB" id="A0AAN9J641"/>
<comment type="function">
    <text evidence="1">Component of the exocyst complex involved in the docking of exocytic vesicles with fusion sites on the plasma membrane.</text>
</comment>
<proteinExistence type="inferred from homology"/>
<dbReference type="PANTHER" id="PTHR14146">
    <property type="entry name" value="EXOCYST COMPLEX COMPONENT 4"/>
    <property type="match status" value="1"/>
</dbReference>
<dbReference type="GO" id="GO:0006612">
    <property type="term" value="P:protein targeting to membrane"/>
    <property type="evidence" value="ECO:0007669"/>
    <property type="project" value="UniProtKB-UniRule"/>
</dbReference>
<reference evidence="2 3" key="1">
    <citation type="submission" date="2024-01" db="EMBL/GenBank/DDBJ databases">
        <title>The genomes of 5 underutilized Papilionoideae crops provide insights into root nodulation and disease resistanc.</title>
        <authorList>
            <person name="Yuan L."/>
        </authorList>
    </citation>
    <scope>NUCLEOTIDE SEQUENCE [LARGE SCALE GENOMIC DNA]</scope>
    <source>
        <strain evidence="2">ZHUSHIDOU_FW_LH</strain>
        <tissue evidence="2">Leaf</tissue>
    </source>
</reference>
<dbReference type="GO" id="GO:0015031">
    <property type="term" value="P:protein transport"/>
    <property type="evidence" value="ECO:0007669"/>
    <property type="project" value="UniProtKB-KW"/>
</dbReference>
<dbReference type="GO" id="GO:0000145">
    <property type="term" value="C:exocyst"/>
    <property type="evidence" value="ECO:0007669"/>
    <property type="project" value="UniProtKB-UniRule"/>
</dbReference>
<evidence type="ECO:0000256" key="1">
    <source>
        <dbReference type="RuleBase" id="RU367079"/>
    </source>
</evidence>
<gene>
    <name evidence="2" type="ORF">RIF29_08250</name>
</gene>
<organism evidence="2 3">
    <name type="scientific">Crotalaria pallida</name>
    <name type="common">Smooth rattlebox</name>
    <name type="synonym">Crotalaria striata</name>
    <dbReference type="NCBI Taxonomy" id="3830"/>
    <lineage>
        <taxon>Eukaryota</taxon>
        <taxon>Viridiplantae</taxon>
        <taxon>Streptophyta</taxon>
        <taxon>Embryophyta</taxon>
        <taxon>Tracheophyta</taxon>
        <taxon>Spermatophyta</taxon>
        <taxon>Magnoliopsida</taxon>
        <taxon>eudicotyledons</taxon>
        <taxon>Gunneridae</taxon>
        <taxon>Pentapetalae</taxon>
        <taxon>rosids</taxon>
        <taxon>fabids</taxon>
        <taxon>Fabales</taxon>
        <taxon>Fabaceae</taxon>
        <taxon>Papilionoideae</taxon>
        <taxon>50 kb inversion clade</taxon>
        <taxon>genistoids sensu lato</taxon>
        <taxon>core genistoids</taxon>
        <taxon>Crotalarieae</taxon>
        <taxon>Crotalaria</taxon>
    </lineage>
</organism>
<dbReference type="Proteomes" id="UP001372338">
    <property type="component" value="Unassembled WGS sequence"/>
</dbReference>
<accession>A0AAN9J641</accession>
<name>A0AAN9J641_CROPI</name>
<dbReference type="GO" id="GO:0006893">
    <property type="term" value="P:Golgi to plasma membrane transport"/>
    <property type="evidence" value="ECO:0007669"/>
    <property type="project" value="TreeGrafter"/>
</dbReference>
<keyword evidence="3" id="KW-1185">Reference proteome</keyword>
<evidence type="ECO:0000313" key="3">
    <source>
        <dbReference type="Proteomes" id="UP001372338"/>
    </source>
</evidence>
<dbReference type="InterPro" id="IPR039682">
    <property type="entry name" value="Sec8/EXOC4"/>
</dbReference>
<sequence>MEAVLEKQSYMLIGRHDIEKLMRLDPSSAYLPILPGQFNMENNSLDAETIEVELELSELLLNLRPIKQENLIHDDNKLILLASLSDSLEYVADSIERLGQTTRKLSNHAEGKYHHSRSDSAPTRSLASFVQDYRKLAVDCLKVLRIEMQLETIFHMQGMSNTEYLDDQDAEEPDDFIISLTAQITRRDEEMAPFISNAKRNYIFGGICGVAAYTSIKALVDMKAINLFGVQQIYRNTIALEQALVAIPSINSEAVQQRLDRVRTYYELLNMPFEALLAFITEHIHLFSAAEYANLLSVQVPGREVPPDAQDRVSEILSL</sequence>
<protein>
    <recommendedName>
        <fullName evidence="1">Exocyst complex component Sec8</fullName>
    </recommendedName>
</protein>
<keyword evidence="1" id="KW-0268">Exocytosis</keyword>
<keyword evidence="1" id="KW-0653">Protein transport</keyword>
<comment type="caution">
    <text evidence="2">The sequence shown here is derived from an EMBL/GenBank/DDBJ whole genome shotgun (WGS) entry which is preliminary data.</text>
</comment>
<dbReference type="GO" id="GO:0090522">
    <property type="term" value="P:vesicle tethering involved in exocytosis"/>
    <property type="evidence" value="ECO:0007669"/>
    <property type="project" value="UniProtKB-UniRule"/>
</dbReference>
<evidence type="ECO:0000313" key="2">
    <source>
        <dbReference type="EMBL" id="KAK7292469.1"/>
    </source>
</evidence>
<comment type="similarity">
    <text evidence="1">Belongs to the SEC8 family.</text>
</comment>
<keyword evidence="1" id="KW-0813">Transport</keyword>